<evidence type="ECO:0000256" key="8">
    <source>
        <dbReference type="PIRSR" id="PIRSR602401-1"/>
    </source>
</evidence>
<keyword evidence="7" id="KW-0503">Monooxygenase</keyword>
<evidence type="ECO:0000256" key="7">
    <source>
        <dbReference type="ARBA" id="ARBA00023033"/>
    </source>
</evidence>
<dbReference type="OrthoDB" id="6692864at2759"/>
<dbReference type="InterPro" id="IPR002401">
    <property type="entry name" value="Cyt_P450_E_grp-I"/>
</dbReference>
<evidence type="ECO:0000256" key="1">
    <source>
        <dbReference type="ARBA" id="ARBA00001971"/>
    </source>
</evidence>
<organism evidence="9 10">
    <name type="scientific">Cytospora mali</name>
    <name type="common">Apple Valsa canker fungus</name>
    <name type="synonym">Valsa mali</name>
    <dbReference type="NCBI Taxonomy" id="578113"/>
    <lineage>
        <taxon>Eukaryota</taxon>
        <taxon>Fungi</taxon>
        <taxon>Dikarya</taxon>
        <taxon>Ascomycota</taxon>
        <taxon>Pezizomycotina</taxon>
        <taxon>Sordariomycetes</taxon>
        <taxon>Sordariomycetidae</taxon>
        <taxon>Diaporthales</taxon>
        <taxon>Cytosporaceae</taxon>
        <taxon>Cytospora</taxon>
    </lineage>
</organism>
<dbReference type="GO" id="GO:0004497">
    <property type="term" value="F:monooxygenase activity"/>
    <property type="evidence" value="ECO:0007669"/>
    <property type="project" value="UniProtKB-KW"/>
</dbReference>
<keyword evidence="10" id="KW-1185">Reference proteome</keyword>
<dbReference type="EMBL" id="CM003110">
    <property type="protein sequence ID" value="KUI74577.1"/>
    <property type="molecule type" value="Genomic_DNA"/>
</dbReference>
<keyword evidence="5" id="KW-0560">Oxidoreductase</keyword>
<evidence type="ECO:0000256" key="4">
    <source>
        <dbReference type="ARBA" id="ARBA00022723"/>
    </source>
</evidence>
<gene>
    <name evidence="9" type="ORF">VM1G_10067</name>
</gene>
<dbReference type="InterPro" id="IPR036396">
    <property type="entry name" value="Cyt_P450_sf"/>
</dbReference>
<evidence type="ECO:0000256" key="6">
    <source>
        <dbReference type="ARBA" id="ARBA00023004"/>
    </source>
</evidence>
<comment type="cofactor">
    <cofactor evidence="1 8">
        <name>heme</name>
        <dbReference type="ChEBI" id="CHEBI:30413"/>
    </cofactor>
</comment>
<feature type="binding site" description="axial binding residue" evidence="8">
    <location>
        <position position="187"/>
    </location>
    <ligand>
        <name>heme</name>
        <dbReference type="ChEBI" id="CHEBI:30413"/>
    </ligand>
    <ligandPart>
        <name>Fe</name>
        <dbReference type="ChEBI" id="CHEBI:18248"/>
    </ligandPart>
</feature>
<reference evidence="9" key="1">
    <citation type="submission" date="2014-12" db="EMBL/GenBank/DDBJ databases">
        <title>Genome Sequence of Valsa Canker Pathogens Uncovers a Specific Adaption of Colonization on Woody Bark.</title>
        <authorList>
            <person name="Yin Z."/>
            <person name="Liu H."/>
            <person name="Gao X."/>
            <person name="Li Z."/>
            <person name="Song N."/>
            <person name="Ke X."/>
            <person name="Dai Q."/>
            <person name="Wu Y."/>
            <person name="Sun Y."/>
            <person name="Xu J.-R."/>
            <person name="Kang Z.K."/>
            <person name="Wang L."/>
            <person name="Huang L."/>
        </authorList>
    </citation>
    <scope>NUCLEOTIDE SEQUENCE [LARGE SCALE GENOMIC DNA]</scope>
    <source>
        <strain evidence="9">03-8</strain>
    </source>
</reference>
<evidence type="ECO:0000256" key="3">
    <source>
        <dbReference type="ARBA" id="ARBA00022617"/>
    </source>
</evidence>
<evidence type="ECO:0000313" key="9">
    <source>
        <dbReference type="EMBL" id="KUI74577.1"/>
    </source>
</evidence>
<dbReference type="GO" id="GO:0020037">
    <property type="term" value="F:heme binding"/>
    <property type="evidence" value="ECO:0007669"/>
    <property type="project" value="InterPro"/>
</dbReference>
<keyword evidence="4 8" id="KW-0479">Metal-binding</keyword>
<name>A0A194WDZ4_CYTMA</name>
<dbReference type="GO" id="GO:0016705">
    <property type="term" value="F:oxidoreductase activity, acting on paired donors, with incorporation or reduction of molecular oxygen"/>
    <property type="evidence" value="ECO:0007669"/>
    <property type="project" value="InterPro"/>
</dbReference>
<keyword evidence="3 8" id="KW-0349">Heme</keyword>
<dbReference type="InterPro" id="IPR050121">
    <property type="entry name" value="Cytochrome_P450_monoxygenase"/>
</dbReference>
<proteinExistence type="inferred from homology"/>
<dbReference type="Gene3D" id="1.10.630.10">
    <property type="entry name" value="Cytochrome P450"/>
    <property type="match status" value="1"/>
</dbReference>
<dbReference type="PRINTS" id="PR00385">
    <property type="entry name" value="P450"/>
</dbReference>
<dbReference type="InterPro" id="IPR001128">
    <property type="entry name" value="Cyt_P450"/>
</dbReference>
<dbReference type="Proteomes" id="UP000078559">
    <property type="component" value="Chromosome 13"/>
</dbReference>
<dbReference type="PANTHER" id="PTHR24305:SF187">
    <property type="entry name" value="P450, PUTATIVE (EUROFUNG)-RELATED"/>
    <property type="match status" value="1"/>
</dbReference>
<evidence type="ECO:0000256" key="5">
    <source>
        <dbReference type="ARBA" id="ARBA00023002"/>
    </source>
</evidence>
<comment type="similarity">
    <text evidence="2">Belongs to the cytochrome P450 family.</text>
</comment>
<dbReference type="PRINTS" id="PR00463">
    <property type="entry name" value="EP450I"/>
</dbReference>
<accession>A0A194WDZ4</accession>
<sequence>MEWCKQRMSERIKMKGERYDVSHWLIDSSLKTGSLEADREWLNGDAVTLIIAGSDTIAPTLVFAFYELAHNPLCQGKPLEELLDIDIYDRIRLQGCTYLTAVINETPRSHPPVPNGGYRQSPPGGLTIAGTYVPENVAIVSPRYSLARLECSYESADQWVPERWTTRPEMVKNSRGFAPFSQGRFSCVGKTLAMGEMRFVIALLVKRFKVEFGCSNQGEPLFGNMRDQFTASPGRLDLMLRVIEPREATLGEDGEGWVGFTRAMRVPTLFGRNYGELWEPYPVLSRSGECATCYWNRTVPPMRDILAVSMADMNRDIERRGVKYAHYWRLVDDPSAFRLLGLLPGDGDSPVHHCNLRHERREDEPFGIRYHAVSYTWGDNSLI</sequence>
<dbReference type="PANTHER" id="PTHR24305">
    <property type="entry name" value="CYTOCHROME P450"/>
    <property type="match status" value="1"/>
</dbReference>
<dbReference type="Pfam" id="PF00067">
    <property type="entry name" value="p450"/>
    <property type="match status" value="1"/>
</dbReference>
<dbReference type="SUPFAM" id="SSF48264">
    <property type="entry name" value="Cytochrome P450"/>
    <property type="match status" value="1"/>
</dbReference>
<dbReference type="SMR" id="A0A194WDZ4"/>
<evidence type="ECO:0000313" key="10">
    <source>
        <dbReference type="Proteomes" id="UP000078559"/>
    </source>
</evidence>
<dbReference type="AlphaFoldDB" id="A0A194WDZ4"/>
<keyword evidence="6 8" id="KW-0408">Iron</keyword>
<evidence type="ECO:0000256" key="2">
    <source>
        <dbReference type="ARBA" id="ARBA00010617"/>
    </source>
</evidence>
<dbReference type="GO" id="GO:0005506">
    <property type="term" value="F:iron ion binding"/>
    <property type="evidence" value="ECO:0007669"/>
    <property type="project" value="InterPro"/>
</dbReference>
<protein>
    <submittedName>
        <fullName evidence="9">Tryprostatin B 6-hydroxylase</fullName>
    </submittedName>
</protein>